<comment type="caution">
    <text evidence="3">The sequence shown here is derived from an EMBL/GenBank/DDBJ whole genome shotgun (WGS) entry which is preliminary data.</text>
</comment>
<evidence type="ECO:0000256" key="1">
    <source>
        <dbReference type="ARBA" id="ARBA00006987"/>
    </source>
</evidence>
<comment type="similarity">
    <text evidence="1">Belongs to the UPF0065 (bug) family.</text>
</comment>
<keyword evidence="2" id="KW-0732">Signal</keyword>
<dbReference type="EMBL" id="JAZHRV010000001">
    <property type="protein sequence ID" value="MEH2556206.1"/>
    <property type="molecule type" value="Genomic_DNA"/>
</dbReference>
<feature type="signal peptide" evidence="2">
    <location>
        <begin position="1"/>
        <end position="27"/>
    </location>
</feature>
<dbReference type="SUPFAM" id="SSF53850">
    <property type="entry name" value="Periplasmic binding protein-like II"/>
    <property type="match status" value="1"/>
</dbReference>
<dbReference type="CDD" id="cd13578">
    <property type="entry name" value="PBP2_Bug27"/>
    <property type="match status" value="1"/>
</dbReference>
<keyword evidence="3" id="KW-0675">Receptor</keyword>
<organism evidence="3 4">
    <name type="scientific">Bradyrhizobium algeriense</name>
    <dbReference type="NCBI Taxonomy" id="634784"/>
    <lineage>
        <taxon>Bacteria</taxon>
        <taxon>Pseudomonadati</taxon>
        <taxon>Pseudomonadota</taxon>
        <taxon>Alphaproteobacteria</taxon>
        <taxon>Hyphomicrobiales</taxon>
        <taxon>Nitrobacteraceae</taxon>
        <taxon>Bradyrhizobium</taxon>
    </lineage>
</organism>
<dbReference type="PROSITE" id="PS51318">
    <property type="entry name" value="TAT"/>
    <property type="match status" value="1"/>
</dbReference>
<reference evidence="3 4" key="1">
    <citation type="submission" date="2024-02" db="EMBL/GenBank/DDBJ databases">
        <title>Adaptive strategies in a cosmopolitan and abundant soil bacterium.</title>
        <authorList>
            <person name="Carini P."/>
        </authorList>
    </citation>
    <scope>NUCLEOTIDE SEQUENCE [LARGE SCALE GENOMIC DNA]</scope>
    <source>
        <strain evidence="3 4">AZCC 1608</strain>
    </source>
</reference>
<dbReference type="RefSeq" id="WP_334481503.1">
    <property type="nucleotide sequence ID" value="NZ_JAZHRV010000001.1"/>
</dbReference>
<gene>
    <name evidence="3" type="ORF">V1286_003735</name>
</gene>
<evidence type="ECO:0000313" key="3">
    <source>
        <dbReference type="EMBL" id="MEH2556206.1"/>
    </source>
</evidence>
<evidence type="ECO:0000256" key="2">
    <source>
        <dbReference type="SAM" id="SignalP"/>
    </source>
</evidence>
<accession>A0ABU8BDN5</accession>
<dbReference type="InterPro" id="IPR005064">
    <property type="entry name" value="BUG"/>
</dbReference>
<proteinExistence type="inferred from homology"/>
<dbReference type="Pfam" id="PF03401">
    <property type="entry name" value="TctC"/>
    <property type="match status" value="1"/>
</dbReference>
<dbReference type="PANTHER" id="PTHR42928:SF5">
    <property type="entry name" value="BLR1237 PROTEIN"/>
    <property type="match status" value="1"/>
</dbReference>
<sequence length="323" mass="34204">MKLPRRQFLHLAAAAATLPALSQFASAQNYPTRPVHLLEGFGAGGAPDIVARLIGQSLSERLGQSFVIENRSGATGNIATEAVVRASPDGYTLLLVATPNAINATLLKLDFDFIRDIAPIAGIVRVPLVMEVHPSVPAKTVAEFIAYAKANPGKVNMASAGIGSTTHLAGEMFKTMAGVDLFHVPYRGAQVFPALLTGEAHVYFGPLLSSIEYVRAGSFRALAVTTMARSPILADVPALGETLPGYEVSAWFGIGGPRRTPEEVIEKLNKEVNVSIADPKLQAKLANLGGTALGGSPADFAKLIADEVRKWSRVILAANMKRE</sequence>
<dbReference type="PIRSF" id="PIRSF017082">
    <property type="entry name" value="YflP"/>
    <property type="match status" value="1"/>
</dbReference>
<dbReference type="Gene3D" id="3.40.190.10">
    <property type="entry name" value="Periplasmic binding protein-like II"/>
    <property type="match status" value="1"/>
</dbReference>
<protein>
    <submittedName>
        <fullName evidence="3">Tripartite-type tricarboxylate transporter receptor subunit TctC</fullName>
    </submittedName>
</protein>
<dbReference type="Proteomes" id="UP001364224">
    <property type="component" value="Unassembled WGS sequence"/>
</dbReference>
<dbReference type="InterPro" id="IPR042100">
    <property type="entry name" value="Bug_dom1"/>
</dbReference>
<evidence type="ECO:0000313" key="4">
    <source>
        <dbReference type="Proteomes" id="UP001364224"/>
    </source>
</evidence>
<dbReference type="InterPro" id="IPR006311">
    <property type="entry name" value="TAT_signal"/>
</dbReference>
<name>A0ABU8BDN5_9BRAD</name>
<keyword evidence="4" id="KW-1185">Reference proteome</keyword>
<dbReference type="Gene3D" id="3.40.190.150">
    <property type="entry name" value="Bordetella uptake gene, domain 1"/>
    <property type="match status" value="1"/>
</dbReference>
<feature type="chain" id="PRO_5046041499" evidence="2">
    <location>
        <begin position="28"/>
        <end position="323"/>
    </location>
</feature>
<dbReference type="PANTHER" id="PTHR42928">
    <property type="entry name" value="TRICARBOXYLATE-BINDING PROTEIN"/>
    <property type="match status" value="1"/>
</dbReference>